<dbReference type="AlphaFoldDB" id="A0AAD5N7D8"/>
<evidence type="ECO:0000313" key="2">
    <source>
        <dbReference type="Proteomes" id="UP001196413"/>
    </source>
</evidence>
<dbReference type="EMBL" id="JAHQIW010003651">
    <property type="protein sequence ID" value="KAJ1359579.1"/>
    <property type="molecule type" value="Genomic_DNA"/>
</dbReference>
<comment type="caution">
    <text evidence="1">The sequence shown here is derived from an EMBL/GenBank/DDBJ whole genome shotgun (WGS) entry which is preliminary data.</text>
</comment>
<proteinExistence type="predicted"/>
<gene>
    <name evidence="1" type="ORF">KIN20_018347</name>
</gene>
<evidence type="ECO:0000313" key="1">
    <source>
        <dbReference type="EMBL" id="KAJ1359579.1"/>
    </source>
</evidence>
<keyword evidence="2" id="KW-1185">Reference proteome</keyword>
<sequence>MVLKQMVSSMNDGDINMPVDSPIAYATETVVGRWKRLENACGERYVSPTSKRLRTMHFLETPARVHDNILPKTSDLKDLFASSKKIEFCGKQSLSSGRITRSRSLELPAGDIDLASVYWTILFRQDRKDNDYRRRDDDNVNSALFSHSTEVRTRKL</sequence>
<name>A0AAD5N7D8_PARTN</name>
<reference evidence="1" key="1">
    <citation type="submission" date="2021-06" db="EMBL/GenBank/DDBJ databases">
        <title>Parelaphostrongylus tenuis whole genome reference sequence.</title>
        <authorList>
            <person name="Garwood T.J."/>
            <person name="Larsen P.A."/>
            <person name="Fountain-Jones N.M."/>
            <person name="Garbe J.R."/>
            <person name="Macchietto M.G."/>
            <person name="Kania S.A."/>
            <person name="Gerhold R.W."/>
            <person name="Richards J.E."/>
            <person name="Wolf T.M."/>
        </authorList>
    </citation>
    <scope>NUCLEOTIDE SEQUENCE</scope>
    <source>
        <strain evidence="1">MNPRO001-30</strain>
        <tissue evidence="1">Meninges</tissue>
    </source>
</reference>
<organism evidence="1 2">
    <name type="scientific">Parelaphostrongylus tenuis</name>
    <name type="common">Meningeal worm</name>
    <dbReference type="NCBI Taxonomy" id="148309"/>
    <lineage>
        <taxon>Eukaryota</taxon>
        <taxon>Metazoa</taxon>
        <taxon>Ecdysozoa</taxon>
        <taxon>Nematoda</taxon>
        <taxon>Chromadorea</taxon>
        <taxon>Rhabditida</taxon>
        <taxon>Rhabditina</taxon>
        <taxon>Rhabditomorpha</taxon>
        <taxon>Strongyloidea</taxon>
        <taxon>Metastrongylidae</taxon>
        <taxon>Parelaphostrongylus</taxon>
    </lineage>
</organism>
<protein>
    <submittedName>
        <fullName evidence="1">Uncharacterized protein</fullName>
    </submittedName>
</protein>
<accession>A0AAD5N7D8</accession>
<dbReference type="Proteomes" id="UP001196413">
    <property type="component" value="Unassembled WGS sequence"/>
</dbReference>